<accession>A0A409Y8M8</accession>
<dbReference type="OrthoDB" id="3227921at2759"/>
<feature type="transmembrane region" description="Helical" evidence="2">
    <location>
        <begin position="436"/>
        <end position="467"/>
    </location>
</feature>
<keyword evidence="4" id="KW-1185">Reference proteome</keyword>
<protein>
    <submittedName>
        <fullName evidence="3">Uncharacterized protein</fullName>
    </submittedName>
</protein>
<name>A0A409Y8M8_9AGAR</name>
<feature type="region of interest" description="Disordered" evidence="1">
    <location>
        <begin position="552"/>
        <end position="571"/>
    </location>
</feature>
<dbReference type="AlphaFoldDB" id="A0A409Y8M8"/>
<gene>
    <name evidence="3" type="ORF">CVT24_005413</name>
</gene>
<organism evidence="3 4">
    <name type="scientific">Panaeolus cyanescens</name>
    <dbReference type="NCBI Taxonomy" id="181874"/>
    <lineage>
        <taxon>Eukaryota</taxon>
        <taxon>Fungi</taxon>
        <taxon>Dikarya</taxon>
        <taxon>Basidiomycota</taxon>
        <taxon>Agaricomycotina</taxon>
        <taxon>Agaricomycetes</taxon>
        <taxon>Agaricomycetidae</taxon>
        <taxon>Agaricales</taxon>
        <taxon>Agaricineae</taxon>
        <taxon>Galeropsidaceae</taxon>
        <taxon>Panaeolus</taxon>
    </lineage>
</organism>
<dbReference type="Proteomes" id="UP000284842">
    <property type="component" value="Unassembled WGS sequence"/>
</dbReference>
<comment type="caution">
    <text evidence="3">The sequence shown here is derived from an EMBL/GenBank/DDBJ whole genome shotgun (WGS) entry which is preliminary data.</text>
</comment>
<evidence type="ECO:0000256" key="1">
    <source>
        <dbReference type="SAM" id="MobiDB-lite"/>
    </source>
</evidence>
<proteinExistence type="predicted"/>
<feature type="transmembrane region" description="Helical" evidence="2">
    <location>
        <begin position="150"/>
        <end position="169"/>
    </location>
</feature>
<evidence type="ECO:0000313" key="3">
    <source>
        <dbReference type="EMBL" id="PPQ99426.1"/>
    </source>
</evidence>
<keyword evidence="2" id="KW-0472">Membrane</keyword>
<reference evidence="3 4" key="1">
    <citation type="journal article" date="2018" name="Evol. Lett.">
        <title>Horizontal gene cluster transfer increased hallucinogenic mushroom diversity.</title>
        <authorList>
            <person name="Reynolds H.T."/>
            <person name="Vijayakumar V."/>
            <person name="Gluck-Thaler E."/>
            <person name="Korotkin H.B."/>
            <person name="Matheny P.B."/>
            <person name="Slot J.C."/>
        </authorList>
    </citation>
    <scope>NUCLEOTIDE SEQUENCE [LARGE SCALE GENOMIC DNA]</scope>
    <source>
        <strain evidence="3 4">2629</strain>
    </source>
</reference>
<feature type="transmembrane region" description="Helical" evidence="2">
    <location>
        <begin position="65"/>
        <end position="89"/>
    </location>
</feature>
<dbReference type="EMBL" id="NHTK01001358">
    <property type="protein sequence ID" value="PPQ99426.1"/>
    <property type="molecule type" value="Genomic_DNA"/>
</dbReference>
<dbReference type="InParanoid" id="A0A409Y8M8"/>
<keyword evidence="2" id="KW-0812">Transmembrane</keyword>
<evidence type="ECO:0000256" key="2">
    <source>
        <dbReference type="SAM" id="Phobius"/>
    </source>
</evidence>
<feature type="transmembrane region" description="Helical" evidence="2">
    <location>
        <begin position="26"/>
        <end position="53"/>
    </location>
</feature>
<keyword evidence="2" id="KW-1133">Transmembrane helix</keyword>
<evidence type="ECO:0000313" key="4">
    <source>
        <dbReference type="Proteomes" id="UP000284842"/>
    </source>
</evidence>
<sequence>MSISDIPGLRYDGRTGGTLPIPRTAFLGWVVVHHIIGVFFQFPLIVDAIFIGADIPVLAKFNLPLAFSLLSAKVLVVNVVAVWVLVAFLSFSFIGRIFVICDSIVNRQGVFWSFSPGGERVKDPAGFVSVFLGRSIVQPRISGEGRIIRSLRAFFASLLIVGMCFYAAYNLFLNPINETVLVPIKEITGESIPWDVEVAEPVWNIVMVRPFVNAATRTRVSTTGGSWDTTPDANTRIQMFHDAVTVTPLWDNSSSDNSPPCTHKPGAITRFVQDTSIPVEMISITCPGRVNATDFFDVTPDLLVRVNFTTLSVSPEETTNAWSNIVQIFVGFIDDEVSVTRFTTGVTVPSNVNQLVEVGIILRETFVSRLFSTLGMIDLTTIIPLASIKQILSDPLASTSSSSRVQIAENTSTVRLFTAINVNDRKVLQEFREKSILGGFAAVGGLWTFFDGIFAFFFGLTVFAILFESKPLSILGMVHGWRHRSLTKKYFDKYPNLKRDLVRLQQERGLLAFLQDNYVDAEPFLATLREDHPELIVNDTDPKKQNDLESSHLEFSEKASHPRGDSDLRLAGNGLDRGYVEEVVPLTAAVDNPRR</sequence>
<feature type="compositionally biased region" description="Basic and acidic residues" evidence="1">
    <location>
        <begin position="552"/>
        <end position="568"/>
    </location>
</feature>